<comment type="caution">
    <text evidence="2">The sequence shown here is derived from an EMBL/GenBank/DDBJ whole genome shotgun (WGS) entry which is preliminary data.</text>
</comment>
<feature type="compositionally biased region" description="Polar residues" evidence="1">
    <location>
        <begin position="80"/>
        <end position="91"/>
    </location>
</feature>
<proteinExistence type="predicted"/>
<reference evidence="2 3" key="1">
    <citation type="journal article" date="2024" name="J Genomics">
        <title>Draft genome sequencing and assembly of Favolaschia claudopus CIRM-BRFM 2984 isolated from oak limbs.</title>
        <authorList>
            <person name="Navarro D."/>
            <person name="Drula E."/>
            <person name="Chaduli D."/>
            <person name="Cazenave R."/>
            <person name="Ahrendt S."/>
            <person name="Wang J."/>
            <person name="Lipzen A."/>
            <person name="Daum C."/>
            <person name="Barry K."/>
            <person name="Grigoriev I.V."/>
            <person name="Favel A."/>
            <person name="Rosso M.N."/>
            <person name="Martin F."/>
        </authorList>
    </citation>
    <scope>NUCLEOTIDE SEQUENCE [LARGE SCALE GENOMIC DNA]</scope>
    <source>
        <strain evidence="2 3">CIRM-BRFM 2984</strain>
    </source>
</reference>
<evidence type="ECO:0000313" key="3">
    <source>
        <dbReference type="Proteomes" id="UP001362999"/>
    </source>
</evidence>
<organism evidence="2 3">
    <name type="scientific">Favolaschia claudopus</name>
    <dbReference type="NCBI Taxonomy" id="2862362"/>
    <lineage>
        <taxon>Eukaryota</taxon>
        <taxon>Fungi</taxon>
        <taxon>Dikarya</taxon>
        <taxon>Basidiomycota</taxon>
        <taxon>Agaricomycotina</taxon>
        <taxon>Agaricomycetes</taxon>
        <taxon>Agaricomycetidae</taxon>
        <taxon>Agaricales</taxon>
        <taxon>Marasmiineae</taxon>
        <taxon>Mycenaceae</taxon>
        <taxon>Favolaschia</taxon>
    </lineage>
</organism>
<feature type="compositionally biased region" description="Polar residues" evidence="1">
    <location>
        <begin position="38"/>
        <end position="51"/>
    </location>
</feature>
<feature type="region of interest" description="Disordered" evidence="1">
    <location>
        <begin position="365"/>
        <end position="388"/>
    </location>
</feature>
<feature type="region of interest" description="Disordered" evidence="1">
    <location>
        <begin position="78"/>
        <end position="97"/>
    </location>
</feature>
<evidence type="ECO:0000313" key="2">
    <source>
        <dbReference type="EMBL" id="KAK7012519.1"/>
    </source>
</evidence>
<evidence type="ECO:0000256" key="1">
    <source>
        <dbReference type="SAM" id="MobiDB-lite"/>
    </source>
</evidence>
<dbReference type="EMBL" id="JAWWNJ010000065">
    <property type="protein sequence ID" value="KAK7012519.1"/>
    <property type="molecule type" value="Genomic_DNA"/>
</dbReference>
<feature type="region of interest" description="Disordered" evidence="1">
    <location>
        <begin position="1"/>
        <end position="56"/>
    </location>
</feature>
<dbReference type="Proteomes" id="UP001362999">
    <property type="component" value="Unassembled WGS sequence"/>
</dbReference>
<protein>
    <submittedName>
        <fullName evidence="2">Uncharacterized protein</fullName>
    </submittedName>
</protein>
<accession>A0AAW0AHN4</accession>
<gene>
    <name evidence="2" type="ORF">R3P38DRAFT_3019567</name>
</gene>
<sequence length="545" mass="60097">MVSSLPPASGLSMLPPTAPPPGSSTHLNLTTTRRRKPQGNNWELTPTNASQALDPAFGPDFTFSDILTLRLPAVRDVSQSDHTTPYSNRYPSPTPPRFYLRDDGLVPALIDMFQSMLDQKCRVHNRRLGDCNTPPDARVAWDFLKNHVDSTQYTNEGFVAATCATSASIQEFSQCGDQMIIRAIRQERPNLSPINWPISGVGVEWKTSRVFQHHRHELGDFSVIGEAGAESMEGIMKKMGLHMNTVENHMRSEVDRIQSSTGLVYPGPATYRPTNRFGAIFTGSNLVMLEAITGVLGNEETVPGLAYTVVSVAAPPSPLGDPSFSIIALLLAALYDGGPRSTIDDLGEAARNIWSQYQWLLEQRPQPSPGDQSNLHPTGSSASYGKGDGSKFQYSGTQQYQLVDLKYDIEGFDTPARPLFCYSEDSCFGRIPCGHCVDEENRIVLELDPKGARTGSRAAGFRGKVHRRDHKDIDIFLKTYSRRLVAFLERELMAYIRLKELTCVPRVLAVIAEPFGGYAGLVLEDAGIQLGSGDWDDVELSTEDR</sequence>
<keyword evidence="3" id="KW-1185">Reference proteome</keyword>
<feature type="compositionally biased region" description="Polar residues" evidence="1">
    <location>
        <begin position="369"/>
        <end position="383"/>
    </location>
</feature>
<name>A0AAW0AHN4_9AGAR</name>
<dbReference type="AlphaFoldDB" id="A0AAW0AHN4"/>